<keyword evidence="1" id="KW-0812">Transmembrane</keyword>
<evidence type="ECO:0000256" key="1">
    <source>
        <dbReference type="SAM" id="Phobius"/>
    </source>
</evidence>
<dbReference type="RefSeq" id="WP_119652146.1">
    <property type="nucleotide sequence ID" value="NZ_NSDI01000001.1"/>
</dbReference>
<proteinExistence type="predicted"/>
<accession>A0A3A1YPX7</accession>
<protein>
    <submittedName>
        <fullName evidence="2">Uncharacterized protein</fullName>
    </submittedName>
</protein>
<sequence>MKFDKELAFLELSLLLGYAYVNYFTDYGCYLPSATLFFLGRFLIIGIIHLRLSSLNLKFKKWYLTSAFLAFIIVLGNCVNKREGDNCYEIKQLNLQIKASKHKSSVDMLLGKPYEIRCEQSECIAFYEFNNRIIIVYYALPDSLITRQMVMPVKYQY</sequence>
<dbReference type="AlphaFoldDB" id="A0A3A1YPX7"/>
<evidence type="ECO:0000313" key="2">
    <source>
        <dbReference type="EMBL" id="RIY38384.1"/>
    </source>
</evidence>
<gene>
    <name evidence="2" type="ORF">CKY20_02275</name>
</gene>
<keyword evidence="1" id="KW-0472">Membrane</keyword>
<dbReference type="Proteomes" id="UP000265497">
    <property type="component" value="Unassembled WGS sequence"/>
</dbReference>
<evidence type="ECO:0000313" key="3">
    <source>
        <dbReference type="Proteomes" id="UP000265497"/>
    </source>
</evidence>
<comment type="caution">
    <text evidence="2">The sequence shown here is derived from an EMBL/GenBank/DDBJ whole genome shotgun (WGS) entry which is preliminary data.</text>
</comment>
<dbReference type="EMBL" id="NSDI01000001">
    <property type="protein sequence ID" value="RIY38384.1"/>
    <property type="molecule type" value="Genomic_DNA"/>
</dbReference>
<reference evidence="2 3" key="1">
    <citation type="submission" date="2017-08" db="EMBL/GenBank/DDBJ databases">
        <title>Capnocytophaga canis 17-158 assembly.</title>
        <authorList>
            <person name="Gulvik C.A."/>
        </authorList>
    </citation>
    <scope>NUCLEOTIDE SEQUENCE [LARGE SCALE GENOMIC DNA]</scope>
    <source>
        <strain evidence="2 3">17-158</strain>
    </source>
</reference>
<feature type="transmembrane region" description="Helical" evidence="1">
    <location>
        <begin position="62"/>
        <end position="79"/>
    </location>
</feature>
<keyword evidence="1" id="KW-1133">Transmembrane helix</keyword>
<organism evidence="2 3">
    <name type="scientific">Capnocytophaga canis</name>
    <dbReference type="NCBI Taxonomy" id="1848903"/>
    <lineage>
        <taxon>Bacteria</taxon>
        <taxon>Pseudomonadati</taxon>
        <taxon>Bacteroidota</taxon>
        <taxon>Flavobacteriia</taxon>
        <taxon>Flavobacteriales</taxon>
        <taxon>Flavobacteriaceae</taxon>
        <taxon>Capnocytophaga</taxon>
    </lineage>
</organism>
<feature type="transmembrane region" description="Helical" evidence="1">
    <location>
        <begin position="30"/>
        <end position="50"/>
    </location>
</feature>
<name>A0A3A1YPX7_9FLAO</name>